<feature type="compositionally biased region" description="Polar residues" evidence="1">
    <location>
        <begin position="212"/>
        <end position="233"/>
    </location>
</feature>
<name>A0A8X6VCT5_TRICX</name>
<dbReference type="AlphaFoldDB" id="A0A8X6VCT5"/>
<evidence type="ECO:0000313" key="2">
    <source>
        <dbReference type="EMBL" id="GFY03188.1"/>
    </source>
</evidence>
<feature type="compositionally biased region" description="Basic residues" evidence="1">
    <location>
        <begin position="158"/>
        <end position="174"/>
    </location>
</feature>
<evidence type="ECO:0000256" key="1">
    <source>
        <dbReference type="SAM" id="MobiDB-lite"/>
    </source>
</evidence>
<keyword evidence="3" id="KW-1185">Reference proteome</keyword>
<comment type="caution">
    <text evidence="2">The sequence shown here is derived from an EMBL/GenBank/DDBJ whole genome shotgun (WGS) entry which is preliminary data.</text>
</comment>
<feature type="compositionally biased region" description="Polar residues" evidence="1">
    <location>
        <begin position="114"/>
        <end position="126"/>
    </location>
</feature>
<feature type="compositionally biased region" description="Polar residues" evidence="1">
    <location>
        <begin position="1"/>
        <end position="20"/>
    </location>
</feature>
<feature type="compositionally biased region" description="Polar residues" evidence="1">
    <location>
        <begin position="176"/>
        <end position="196"/>
    </location>
</feature>
<protein>
    <submittedName>
        <fullName evidence="2">Uncharacterized protein</fullName>
    </submittedName>
</protein>
<accession>A0A8X6VCT5</accession>
<dbReference type="Proteomes" id="UP000887159">
    <property type="component" value="Unassembled WGS sequence"/>
</dbReference>
<feature type="region of interest" description="Disordered" evidence="1">
    <location>
        <begin position="55"/>
        <end position="107"/>
    </location>
</feature>
<feature type="region of interest" description="Disordered" evidence="1">
    <location>
        <begin position="151"/>
        <end position="233"/>
    </location>
</feature>
<feature type="region of interest" description="Disordered" evidence="1">
    <location>
        <begin position="1"/>
        <end position="43"/>
    </location>
</feature>
<reference evidence="2" key="1">
    <citation type="submission" date="2020-08" db="EMBL/GenBank/DDBJ databases">
        <title>Multicomponent nature underlies the extraordinary mechanical properties of spider dragline silk.</title>
        <authorList>
            <person name="Kono N."/>
            <person name="Nakamura H."/>
            <person name="Mori M."/>
            <person name="Yoshida Y."/>
            <person name="Ohtoshi R."/>
            <person name="Malay A.D."/>
            <person name="Moran D.A.P."/>
            <person name="Tomita M."/>
            <person name="Numata K."/>
            <person name="Arakawa K."/>
        </authorList>
    </citation>
    <scope>NUCLEOTIDE SEQUENCE</scope>
</reference>
<proteinExistence type="predicted"/>
<evidence type="ECO:0000313" key="3">
    <source>
        <dbReference type="Proteomes" id="UP000887159"/>
    </source>
</evidence>
<feature type="region of interest" description="Disordered" evidence="1">
    <location>
        <begin position="114"/>
        <end position="133"/>
    </location>
</feature>
<feature type="compositionally biased region" description="Polar residues" evidence="1">
    <location>
        <begin position="72"/>
        <end position="82"/>
    </location>
</feature>
<dbReference type="EMBL" id="BMAU01021235">
    <property type="protein sequence ID" value="GFY03188.1"/>
    <property type="molecule type" value="Genomic_DNA"/>
</dbReference>
<sequence length="233" mass="26183">MSLSSFRVHQDATGQLNSAWTEKIDKHPAPRGRGSIKVDIVPRAPRRDRTVELCLDEKGYENPPSRVRGRMSLSSFRVQQDTTDSRVVPRRKKGDEHPPPSGYGRMSLSSFRVHQDATGQQSSASTEKGDEHPLRRAAVGCRCHRSACTKMRPDSRVVPRRKKGYEHPPPRVRGRNSLSSFRVQQDTNGQQSIASTEKSDEHPPRRGFGRMSLSSFRVHQDATGQQSSSSTER</sequence>
<gene>
    <name evidence="2" type="ORF">TNCV_4587891</name>
</gene>
<organism evidence="2 3">
    <name type="scientific">Trichonephila clavipes</name>
    <name type="common">Golden silk orbweaver</name>
    <name type="synonym">Nephila clavipes</name>
    <dbReference type="NCBI Taxonomy" id="2585209"/>
    <lineage>
        <taxon>Eukaryota</taxon>
        <taxon>Metazoa</taxon>
        <taxon>Ecdysozoa</taxon>
        <taxon>Arthropoda</taxon>
        <taxon>Chelicerata</taxon>
        <taxon>Arachnida</taxon>
        <taxon>Araneae</taxon>
        <taxon>Araneomorphae</taxon>
        <taxon>Entelegynae</taxon>
        <taxon>Araneoidea</taxon>
        <taxon>Nephilidae</taxon>
        <taxon>Trichonephila</taxon>
    </lineage>
</organism>